<evidence type="ECO:0000313" key="1">
    <source>
        <dbReference type="EMBL" id="CAK5007675.1"/>
    </source>
</evidence>
<dbReference type="Proteomes" id="UP001497535">
    <property type="component" value="Unassembled WGS sequence"/>
</dbReference>
<evidence type="ECO:0000313" key="2">
    <source>
        <dbReference type="Proteomes" id="UP001497535"/>
    </source>
</evidence>
<dbReference type="EMBL" id="CAVMJV010000001">
    <property type="protein sequence ID" value="CAK5007675.1"/>
    <property type="molecule type" value="Genomic_DNA"/>
</dbReference>
<organism evidence="1 2">
    <name type="scientific">Meloidogyne enterolobii</name>
    <name type="common">Root-knot nematode worm</name>
    <name type="synonym">Meloidogyne mayaguensis</name>
    <dbReference type="NCBI Taxonomy" id="390850"/>
    <lineage>
        <taxon>Eukaryota</taxon>
        <taxon>Metazoa</taxon>
        <taxon>Ecdysozoa</taxon>
        <taxon>Nematoda</taxon>
        <taxon>Chromadorea</taxon>
        <taxon>Rhabditida</taxon>
        <taxon>Tylenchina</taxon>
        <taxon>Tylenchomorpha</taxon>
        <taxon>Tylenchoidea</taxon>
        <taxon>Meloidogynidae</taxon>
        <taxon>Meloidogyninae</taxon>
        <taxon>Meloidogyne</taxon>
    </lineage>
</organism>
<sequence length="82" mass="9315">MQNSSFVTERSDNRRKNCWRSSILNPFVVGALIALDHRRRVVKCPRNGILHPTLSITELSRVLELEYVAKSSCLTTISDLSN</sequence>
<proteinExistence type="predicted"/>
<name>A0ACB0XLR7_MELEN</name>
<accession>A0ACB0XLR7</accession>
<reference evidence="1" key="1">
    <citation type="submission" date="2023-11" db="EMBL/GenBank/DDBJ databases">
        <authorList>
            <person name="Poullet M."/>
        </authorList>
    </citation>
    <scope>NUCLEOTIDE SEQUENCE</scope>
    <source>
        <strain evidence="1">E1834</strain>
    </source>
</reference>
<keyword evidence="2" id="KW-1185">Reference proteome</keyword>
<gene>
    <name evidence="1" type="ORF">MENTE1834_LOCUS845</name>
</gene>
<protein>
    <submittedName>
        <fullName evidence="1">Uncharacterized protein</fullName>
    </submittedName>
</protein>
<comment type="caution">
    <text evidence="1">The sequence shown here is derived from an EMBL/GenBank/DDBJ whole genome shotgun (WGS) entry which is preliminary data.</text>
</comment>